<proteinExistence type="predicted"/>
<name>A0ABM7J883_9MYCO</name>
<reference evidence="1 2" key="1">
    <citation type="journal article" date="2019" name="Emerg. Microbes Infect.">
        <title>Comprehensive subspecies identification of 175 nontuberculous mycobacteria species based on 7547 genomic profiles.</title>
        <authorList>
            <person name="Matsumoto Y."/>
            <person name="Kinjo T."/>
            <person name="Motooka D."/>
            <person name="Nabeya D."/>
            <person name="Jung N."/>
            <person name="Uechi K."/>
            <person name="Horii T."/>
            <person name="Iida T."/>
            <person name="Fujita J."/>
            <person name="Nakamura S."/>
        </authorList>
    </citation>
    <scope>NUCLEOTIDE SEQUENCE [LARGE SCALE GENOMIC DNA]</scope>
    <source>
        <strain evidence="1 2">JCM 17324</strain>
    </source>
</reference>
<protein>
    <recommendedName>
        <fullName evidence="3">RNA-binding protein</fullName>
    </recommendedName>
</protein>
<gene>
    <name evidence="1" type="ORF">MMARJ_08100</name>
</gene>
<keyword evidence="2" id="KW-1185">Reference proteome</keyword>
<sequence length="152" mass="16761">MGVTVSTSHGFENENRPSRHVVYGVVVRWIVDGMNVIGSRPDGWWKDREGAMVTLVETLNRWASSQGETVTVVFERPPSRAIASSVVEIAHAPRAAANSADDEIVRLVAADSAPHHIRVVTSDRALTERVRNLGASVHRSEGFRDLVDPRDR</sequence>
<dbReference type="Pfam" id="PF05991">
    <property type="entry name" value="NYN_YacP"/>
    <property type="match status" value="1"/>
</dbReference>
<dbReference type="InterPro" id="IPR010298">
    <property type="entry name" value="YacP-like"/>
</dbReference>
<evidence type="ECO:0000313" key="2">
    <source>
        <dbReference type="Proteomes" id="UP000466831"/>
    </source>
</evidence>
<evidence type="ECO:0000313" key="1">
    <source>
        <dbReference type="EMBL" id="BBY10070.1"/>
    </source>
</evidence>
<dbReference type="EMBL" id="AP022584">
    <property type="protein sequence ID" value="BBY10070.1"/>
    <property type="molecule type" value="Genomic_DNA"/>
</dbReference>
<dbReference type="Proteomes" id="UP000466831">
    <property type="component" value="Chromosome"/>
</dbReference>
<organism evidence="1 2">
    <name type="scientific">Mycobacterium marseillense</name>
    <dbReference type="NCBI Taxonomy" id="701042"/>
    <lineage>
        <taxon>Bacteria</taxon>
        <taxon>Bacillati</taxon>
        <taxon>Actinomycetota</taxon>
        <taxon>Actinomycetes</taxon>
        <taxon>Mycobacteriales</taxon>
        <taxon>Mycobacteriaceae</taxon>
        <taxon>Mycobacterium</taxon>
        <taxon>Mycobacterium avium complex (MAC)</taxon>
    </lineage>
</organism>
<accession>A0ABM7J883</accession>
<evidence type="ECO:0008006" key="3">
    <source>
        <dbReference type="Google" id="ProtNLM"/>
    </source>
</evidence>